<dbReference type="PANTHER" id="PTHR47990">
    <property type="entry name" value="2-OXOGLUTARATE (2OG) AND FE(II)-DEPENDENT OXYGENASE SUPERFAMILY PROTEIN-RELATED"/>
    <property type="match status" value="1"/>
</dbReference>
<dbReference type="PROSITE" id="PS51471">
    <property type="entry name" value="FE2OG_OXY"/>
    <property type="match status" value="1"/>
</dbReference>
<evidence type="ECO:0000313" key="6">
    <source>
        <dbReference type="Proteomes" id="UP000682733"/>
    </source>
</evidence>
<evidence type="ECO:0000259" key="3">
    <source>
        <dbReference type="PROSITE" id="PS51471"/>
    </source>
</evidence>
<name>A0A8S2U5M8_9BILA</name>
<accession>A0A8S2U5M8</accession>
<keyword evidence="1" id="KW-0479">Metal-binding</keyword>
<evidence type="ECO:0000313" key="5">
    <source>
        <dbReference type="EMBL" id="CAF4322113.1"/>
    </source>
</evidence>
<feature type="domain" description="Fe2OG dioxygenase" evidence="3">
    <location>
        <begin position="193"/>
        <end position="288"/>
    </location>
</feature>
<sequence>MKFIITQLLVLYLTTISYAVDEYADQCSQQTCLSLNIDEIDISKYINGTDEDRNEIALLFDKSFHNYGIVRLINHQVSSTNELFDKAKEFFSLNLKTKMNYFVDEFIGYKPSGSTSVANYNGEKKTTLSDSVECFLSLSGQYDNLPIEFQSIVPKYMNETKSLINSIHQIVDMALELDEDNSITKNYTNHDKPRFTLRIAKYLPNEQKINFGAHKDYLGFSLIENDHVSGLEIEVNNRWYQVIPKPNSLLLIGGEFIERWTNNYWISALHRVSSVTEPRYSAILFTAPDLSKIIDVLPCKKCLENHSSKKYEPVTGYDHLQSRDKAQAFNSNDDE</sequence>
<dbReference type="GO" id="GO:0046872">
    <property type="term" value="F:metal ion binding"/>
    <property type="evidence" value="ECO:0007669"/>
    <property type="project" value="UniProtKB-KW"/>
</dbReference>
<dbReference type="SUPFAM" id="SSF51197">
    <property type="entry name" value="Clavaminate synthase-like"/>
    <property type="match status" value="1"/>
</dbReference>
<keyword evidence="2" id="KW-0732">Signal</keyword>
<protein>
    <recommendedName>
        <fullName evidence="3">Fe2OG dioxygenase domain-containing protein</fullName>
    </recommendedName>
</protein>
<dbReference type="Proteomes" id="UP000682733">
    <property type="component" value="Unassembled WGS sequence"/>
</dbReference>
<gene>
    <name evidence="4" type="ORF">OVA965_LOCUS38444</name>
    <name evidence="5" type="ORF">TMI583_LOCUS39630</name>
</gene>
<dbReference type="Pfam" id="PF03171">
    <property type="entry name" value="2OG-FeII_Oxy"/>
    <property type="match status" value="1"/>
</dbReference>
<evidence type="ECO:0000256" key="1">
    <source>
        <dbReference type="RuleBase" id="RU003682"/>
    </source>
</evidence>
<dbReference type="EMBL" id="CAJNOK010037974">
    <property type="protein sequence ID" value="CAF1534743.1"/>
    <property type="molecule type" value="Genomic_DNA"/>
</dbReference>
<dbReference type="InterPro" id="IPR027443">
    <property type="entry name" value="IPNS-like_sf"/>
</dbReference>
<dbReference type="InterPro" id="IPR050231">
    <property type="entry name" value="Iron_ascorbate_oxido_reductase"/>
</dbReference>
<dbReference type="InterPro" id="IPR026992">
    <property type="entry name" value="DIOX_N"/>
</dbReference>
<comment type="caution">
    <text evidence="5">The sequence shown here is derived from an EMBL/GenBank/DDBJ whole genome shotgun (WGS) entry which is preliminary data.</text>
</comment>
<dbReference type="GO" id="GO:0016491">
    <property type="term" value="F:oxidoreductase activity"/>
    <property type="evidence" value="ECO:0007669"/>
    <property type="project" value="UniProtKB-KW"/>
</dbReference>
<dbReference type="Gene3D" id="2.60.120.330">
    <property type="entry name" value="B-lactam Antibiotic, Isopenicillin N Synthase, Chain"/>
    <property type="match status" value="1"/>
</dbReference>
<evidence type="ECO:0000313" key="4">
    <source>
        <dbReference type="EMBL" id="CAF1534743.1"/>
    </source>
</evidence>
<organism evidence="5 6">
    <name type="scientific">Didymodactylos carnosus</name>
    <dbReference type="NCBI Taxonomy" id="1234261"/>
    <lineage>
        <taxon>Eukaryota</taxon>
        <taxon>Metazoa</taxon>
        <taxon>Spiralia</taxon>
        <taxon>Gnathifera</taxon>
        <taxon>Rotifera</taxon>
        <taxon>Eurotatoria</taxon>
        <taxon>Bdelloidea</taxon>
        <taxon>Philodinida</taxon>
        <taxon>Philodinidae</taxon>
        <taxon>Didymodactylos</taxon>
    </lineage>
</organism>
<keyword evidence="1" id="KW-0408">Iron</keyword>
<dbReference type="AlphaFoldDB" id="A0A8S2U5M8"/>
<dbReference type="EMBL" id="CAJOBA010060239">
    <property type="protein sequence ID" value="CAF4322113.1"/>
    <property type="molecule type" value="Genomic_DNA"/>
</dbReference>
<dbReference type="InterPro" id="IPR005123">
    <property type="entry name" value="Oxoglu/Fe-dep_dioxygenase_dom"/>
</dbReference>
<keyword evidence="1" id="KW-0560">Oxidoreductase</keyword>
<proteinExistence type="inferred from homology"/>
<evidence type="ECO:0000256" key="2">
    <source>
        <dbReference type="SAM" id="SignalP"/>
    </source>
</evidence>
<dbReference type="Proteomes" id="UP000677228">
    <property type="component" value="Unassembled WGS sequence"/>
</dbReference>
<dbReference type="InterPro" id="IPR044861">
    <property type="entry name" value="IPNS-like_FE2OG_OXY"/>
</dbReference>
<feature type="chain" id="PRO_5035647235" description="Fe2OG dioxygenase domain-containing protein" evidence="2">
    <location>
        <begin position="20"/>
        <end position="335"/>
    </location>
</feature>
<dbReference type="Pfam" id="PF14226">
    <property type="entry name" value="DIOX_N"/>
    <property type="match status" value="1"/>
</dbReference>
<comment type="similarity">
    <text evidence="1">Belongs to the iron/ascorbate-dependent oxidoreductase family.</text>
</comment>
<reference evidence="5" key="1">
    <citation type="submission" date="2021-02" db="EMBL/GenBank/DDBJ databases">
        <authorList>
            <person name="Nowell W R."/>
        </authorList>
    </citation>
    <scope>NUCLEOTIDE SEQUENCE</scope>
</reference>
<feature type="signal peptide" evidence="2">
    <location>
        <begin position="1"/>
        <end position="19"/>
    </location>
</feature>